<keyword evidence="3 6" id="KW-0812">Transmembrane</keyword>
<dbReference type="PROSITE" id="PS50850">
    <property type="entry name" value="MFS"/>
    <property type="match status" value="1"/>
</dbReference>
<evidence type="ECO:0000256" key="4">
    <source>
        <dbReference type="ARBA" id="ARBA00022989"/>
    </source>
</evidence>
<reference evidence="8 9" key="1">
    <citation type="submission" date="2023-07" db="EMBL/GenBank/DDBJ databases">
        <title>Genomic Encyclopedia of Type Strains, Phase IV (KMG-IV): sequencing the most valuable type-strain genomes for metagenomic binning, comparative biology and taxonomic classification.</title>
        <authorList>
            <person name="Goeker M."/>
        </authorList>
    </citation>
    <scope>NUCLEOTIDE SEQUENCE [LARGE SCALE GENOMIC DNA]</scope>
    <source>
        <strain evidence="8 9">DSM 45903</strain>
    </source>
</reference>
<name>A0ABU1IK37_9BACL</name>
<evidence type="ECO:0000313" key="9">
    <source>
        <dbReference type="Proteomes" id="UP001185012"/>
    </source>
</evidence>
<dbReference type="InterPro" id="IPR050930">
    <property type="entry name" value="MFS_Vesicular_Transporter"/>
</dbReference>
<feature type="transmembrane region" description="Helical" evidence="6">
    <location>
        <begin position="324"/>
        <end position="347"/>
    </location>
</feature>
<dbReference type="PANTHER" id="PTHR23506">
    <property type="entry name" value="GH10249P"/>
    <property type="match status" value="1"/>
</dbReference>
<feature type="transmembrane region" description="Helical" evidence="6">
    <location>
        <begin position="286"/>
        <end position="312"/>
    </location>
</feature>
<feature type="transmembrane region" description="Helical" evidence="6">
    <location>
        <begin position="6"/>
        <end position="27"/>
    </location>
</feature>
<dbReference type="InterPro" id="IPR020846">
    <property type="entry name" value="MFS_dom"/>
</dbReference>
<evidence type="ECO:0000313" key="8">
    <source>
        <dbReference type="EMBL" id="MDR6225135.1"/>
    </source>
</evidence>
<dbReference type="EMBL" id="JAVDQG010000002">
    <property type="protein sequence ID" value="MDR6225135.1"/>
    <property type="molecule type" value="Genomic_DNA"/>
</dbReference>
<feature type="transmembrane region" description="Helical" evidence="6">
    <location>
        <begin position="181"/>
        <end position="202"/>
    </location>
</feature>
<feature type="transmembrane region" description="Helical" evidence="6">
    <location>
        <begin position="353"/>
        <end position="372"/>
    </location>
</feature>
<accession>A0ABU1IK37</accession>
<dbReference type="Pfam" id="PF07690">
    <property type="entry name" value="MFS_1"/>
    <property type="match status" value="1"/>
</dbReference>
<sequence length="388" mass="42272">MLYVVLPIFWSHLGLSSLWQVGVLLSVNRLIRIPVHPLVGWFYKRFPIKYGLLLAILLTVVSTFSYGFARSFELLFIMRCLWGIAWAFLKQAGQYSLIEGIQQTGLSGKLTGVYNGLSRTGSLAGMLIGGLFAGMAGIHTISLLFAFAAVWMVPLVWFYFPDRSSDNQSVVTATARTSDRIFRVGRYTLFLLLAGLMISMVYQGLLKSMLSLWIEQQDISSVLWIGGIGAAALAGILQAMRWAWEPLIAPWVGKVTDRNRLRLPTLAATLIIGSVLIILISTHLPAVGWLVGAVLLLVTATINTTLLDATAVEHASSASKRAVMIWYSMTLDIGAALGPVLGYAIASLAVGPIVQWGAAILLILSAGFTIAMERIEKGNPFLQVNNTD</sequence>
<feature type="transmembrane region" description="Helical" evidence="6">
    <location>
        <begin position="48"/>
        <end position="68"/>
    </location>
</feature>
<dbReference type="Gene3D" id="1.20.1250.20">
    <property type="entry name" value="MFS general substrate transporter like domains"/>
    <property type="match status" value="1"/>
</dbReference>
<evidence type="ECO:0000256" key="3">
    <source>
        <dbReference type="ARBA" id="ARBA00022692"/>
    </source>
</evidence>
<keyword evidence="9" id="KW-1185">Reference proteome</keyword>
<feature type="transmembrane region" description="Helical" evidence="6">
    <location>
        <begin position="222"/>
        <end position="240"/>
    </location>
</feature>
<feature type="transmembrane region" description="Helical" evidence="6">
    <location>
        <begin position="141"/>
        <end position="160"/>
    </location>
</feature>
<protein>
    <submittedName>
        <fullName evidence="8">MFS family permease</fullName>
    </submittedName>
</protein>
<feature type="transmembrane region" description="Helical" evidence="6">
    <location>
        <begin position="261"/>
        <end position="280"/>
    </location>
</feature>
<evidence type="ECO:0000256" key="1">
    <source>
        <dbReference type="ARBA" id="ARBA00004651"/>
    </source>
</evidence>
<evidence type="ECO:0000256" key="6">
    <source>
        <dbReference type="SAM" id="Phobius"/>
    </source>
</evidence>
<proteinExistence type="predicted"/>
<dbReference type="SUPFAM" id="SSF103473">
    <property type="entry name" value="MFS general substrate transporter"/>
    <property type="match status" value="1"/>
</dbReference>
<gene>
    <name evidence="8" type="ORF">JOE21_001126</name>
</gene>
<dbReference type="InterPro" id="IPR011701">
    <property type="entry name" value="MFS"/>
</dbReference>
<dbReference type="PANTHER" id="PTHR23506:SF23">
    <property type="entry name" value="GH10249P"/>
    <property type="match status" value="1"/>
</dbReference>
<evidence type="ECO:0000256" key="5">
    <source>
        <dbReference type="ARBA" id="ARBA00023136"/>
    </source>
</evidence>
<evidence type="ECO:0000256" key="2">
    <source>
        <dbReference type="ARBA" id="ARBA00022448"/>
    </source>
</evidence>
<dbReference type="Proteomes" id="UP001185012">
    <property type="component" value="Unassembled WGS sequence"/>
</dbReference>
<feature type="domain" description="Major facilitator superfamily (MFS) profile" evidence="7">
    <location>
        <begin position="1"/>
        <end position="377"/>
    </location>
</feature>
<comment type="subcellular location">
    <subcellularLocation>
        <location evidence="1">Cell membrane</location>
        <topology evidence="1">Multi-pass membrane protein</topology>
    </subcellularLocation>
</comment>
<organism evidence="8 9">
    <name type="scientific">Desmospora profundinema</name>
    <dbReference type="NCBI Taxonomy" id="1571184"/>
    <lineage>
        <taxon>Bacteria</taxon>
        <taxon>Bacillati</taxon>
        <taxon>Bacillota</taxon>
        <taxon>Bacilli</taxon>
        <taxon>Bacillales</taxon>
        <taxon>Thermoactinomycetaceae</taxon>
        <taxon>Desmospora</taxon>
    </lineage>
</organism>
<comment type="caution">
    <text evidence="8">The sequence shown here is derived from an EMBL/GenBank/DDBJ whole genome shotgun (WGS) entry which is preliminary data.</text>
</comment>
<evidence type="ECO:0000259" key="7">
    <source>
        <dbReference type="PROSITE" id="PS50850"/>
    </source>
</evidence>
<keyword evidence="2" id="KW-0813">Transport</keyword>
<dbReference type="InterPro" id="IPR036259">
    <property type="entry name" value="MFS_trans_sf"/>
</dbReference>
<keyword evidence="5 6" id="KW-0472">Membrane</keyword>
<keyword evidence="4 6" id="KW-1133">Transmembrane helix</keyword>